<keyword evidence="2" id="KW-1185">Reference proteome</keyword>
<protein>
    <submittedName>
        <fullName evidence="1">Uncharacterized protein</fullName>
    </submittedName>
</protein>
<dbReference type="EMBL" id="BMAU01021373">
    <property type="protein sequence ID" value="GFY25942.1"/>
    <property type="molecule type" value="Genomic_DNA"/>
</dbReference>
<proteinExistence type="predicted"/>
<reference evidence="1" key="1">
    <citation type="submission" date="2020-08" db="EMBL/GenBank/DDBJ databases">
        <title>Multicomponent nature underlies the extraordinary mechanical properties of spider dragline silk.</title>
        <authorList>
            <person name="Kono N."/>
            <person name="Nakamura H."/>
            <person name="Mori M."/>
            <person name="Yoshida Y."/>
            <person name="Ohtoshi R."/>
            <person name="Malay A.D."/>
            <person name="Moran D.A.P."/>
            <person name="Tomita M."/>
            <person name="Numata K."/>
            <person name="Arakawa K."/>
        </authorList>
    </citation>
    <scope>NUCLEOTIDE SEQUENCE</scope>
</reference>
<accession>A0A8X6W0D9</accession>
<gene>
    <name evidence="1" type="ORF">TNCV_1916921</name>
</gene>
<dbReference type="Proteomes" id="UP000887159">
    <property type="component" value="Unassembled WGS sequence"/>
</dbReference>
<sequence length="100" mass="11328">MPLQTSCRENRHIIRHARIEPTVSLTTDLTQTAPSLQPLRLSEPSQVTQLQDIWYHDPHYVCCQCHPPIHVSVCIVVLLDGIGQQLNEPMLFSAMTLDSI</sequence>
<evidence type="ECO:0000313" key="1">
    <source>
        <dbReference type="EMBL" id="GFY25942.1"/>
    </source>
</evidence>
<evidence type="ECO:0000313" key="2">
    <source>
        <dbReference type="Proteomes" id="UP000887159"/>
    </source>
</evidence>
<name>A0A8X6W0D9_TRICX</name>
<dbReference type="AlphaFoldDB" id="A0A8X6W0D9"/>
<comment type="caution">
    <text evidence="1">The sequence shown here is derived from an EMBL/GenBank/DDBJ whole genome shotgun (WGS) entry which is preliminary data.</text>
</comment>
<organism evidence="1 2">
    <name type="scientific">Trichonephila clavipes</name>
    <name type="common">Golden silk orbweaver</name>
    <name type="synonym">Nephila clavipes</name>
    <dbReference type="NCBI Taxonomy" id="2585209"/>
    <lineage>
        <taxon>Eukaryota</taxon>
        <taxon>Metazoa</taxon>
        <taxon>Ecdysozoa</taxon>
        <taxon>Arthropoda</taxon>
        <taxon>Chelicerata</taxon>
        <taxon>Arachnida</taxon>
        <taxon>Araneae</taxon>
        <taxon>Araneomorphae</taxon>
        <taxon>Entelegynae</taxon>
        <taxon>Araneoidea</taxon>
        <taxon>Nephilidae</taxon>
        <taxon>Trichonephila</taxon>
    </lineage>
</organism>